<name>A0A495J9K1_9SPHI</name>
<keyword evidence="2" id="KW-1185">Reference proteome</keyword>
<reference evidence="1 2" key="1">
    <citation type="submission" date="2018-10" db="EMBL/GenBank/DDBJ databases">
        <title>Genomic Encyclopedia of Archaeal and Bacterial Type Strains, Phase II (KMG-II): from individual species to whole genera.</title>
        <authorList>
            <person name="Goeker M."/>
        </authorList>
    </citation>
    <scope>NUCLEOTIDE SEQUENCE [LARGE SCALE GENOMIC DNA]</scope>
    <source>
        <strain evidence="1 2">DSM 18602</strain>
    </source>
</reference>
<gene>
    <name evidence="1" type="ORF">BDD43_5744</name>
</gene>
<evidence type="ECO:0000313" key="1">
    <source>
        <dbReference type="EMBL" id="RKR85473.1"/>
    </source>
</evidence>
<dbReference type="AlphaFoldDB" id="A0A495J9K1"/>
<organism evidence="1 2">
    <name type="scientific">Mucilaginibacter gracilis</name>
    <dbReference type="NCBI Taxonomy" id="423350"/>
    <lineage>
        <taxon>Bacteria</taxon>
        <taxon>Pseudomonadati</taxon>
        <taxon>Bacteroidota</taxon>
        <taxon>Sphingobacteriia</taxon>
        <taxon>Sphingobacteriales</taxon>
        <taxon>Sphingobacteriaceae</taxon>
        <taxon>Mucilaginibacter</taxon>
    </lineage>
</organism>
<comment type="caution">
    <text evidence="1">The sequence shown here is derived from an EMBL/GenBank/DDBJ whole genome shotgun (WGS) entry which is preliminary data.</text>
</comment>
<dbReference type="EMBL" id="RBKU01000001">
    <property type="protein sequence ID" value="RKR85473.1"/>
    <property type="molecule type" value="Genomic_DNA"/>
</dbReference>
<sequence>MGKLRSLNYLNEILFQSASQPTTQQLNYPFLRAGFDFMVKVALDDTEPGLPALFWNSPFWAAFKNGLFFDAFAMMDCVGLLKVSKIYKRVNK</sequence>
<proteinExistence type="predicted"/>
<protein>
    <submittedName>
        <fullName evidence="1">Uncharacterized protein</fullName>
    </submittedName>
</protein>
<accession>A0A495J9K1</accession>
<dbReference type="Proteomes" id="UP000268007">
    <property type="component" value="Unassembled WGS sequence"/>
</dbReference>
<evidence type="ECO:0000313" key="2">
    <source>
        <dbReference type="Proteomes" id="UP000268007"/>
    </source>
</evidence>